<accession>A0A5A5RH76</accession>
<sequence>MVRQLDDSPKTTIVYPDSDGKPMADNTRQFRWITTIKANLDWLFANNADVFVAGDLLWYPVEGDNKTRQAPDVMVAFGRPKGERGSYQQWKEENIPPQVVFEILSPGNTQTEMTRKLLFYDRYGVEEYYIYNPDKNDLGGCIRRENRLESLENLDNWVSPRLGIRFQLAQPELLLYYPDGQPFTSYNQERQRAETERQRAETERQRAETERQRAEVERQRAEAESQRAEVERQRAERLAAKLRELNINPEET</sequence>
<gene>
    <name evidence="3" type="ORF">MiYa_04045</name>
</gene>
<evidence type="ECO:0000313" key="4">
    <source>
        <dbReference type="Proteomes" id="UP000323569"/>
    </source>
</evidence>
<evidence type="ECO:0000256" key="1">
    <source>
        <dbReference type="SAM" id="MobiDB-lite"/>
    </source>
</evidence>
<dbReference type="Gene3D" id="3.90.1570.10">
    <property type="entry name" value="tt1808, chain A"/>
    <property type="match status" value="1"/>
</dbReference>
<dbReference type="Proteomes" id="UP000323569">
    <property type="component" value="Unassembled WGS sequence"/>
</dbReference>
<organism evidence="3 4">
    <name type="scientific">Microcystis aeruginosa NIES-2519</name>
    <dbReference type="NCBI Taxonomy" id="2303981"/>
    <lineage>
        <taxon>Bacteria</taxon>
        <taxon>Bacillati</taxon>
        <taxon>Cyanobacteriota</taxon>
        <taxon>Cyanophyceae</taxon>
        <taxon>Oscillatoriophycideae</taxon>
        <taxon>Chroococcales</taxon>
        <taxon>Microcystaceae</taxon>
        <taxon>Microcystis</taxon>
    </lineage>
</organism>
<dbReference type="AlphaFoldDB" id="A0A5A5RH76"/>
<dbReference type="Pfam" id="PF05685">
    <property type="entry name" value="Uma2"/>
    <property type="match status" value="1"/>
</dbReference>
<dbReference type="CDD" id="cd06260">
    <property type="entry name" value="DUF820-like"/>
    <property type="match status" value="1"/>
</dbReference>
<evidence type="ECO:0000313" key="3">
    <source>
        <dbReference type="EMBL" id="GCA72492.1"/>
    </source>
</evidence>
<reference evidence="3 4" key="1">
    <citation type="submission" date="2018-09" db="EMBL/GenBank/DDBJ databases">
        <title>Evolutionary history of phycoerythrin pigmentation in the water bloom-forming cyanobacterium Microcystis aeruginosa.</title>
        <authorList>
            <person name="Tanabe Y."/>
            <person name="Tanabe Y."/>
            <person name="Yamaguchi H."/>
        </authorList>
    </citation>
    <scope>NUCLEOTIDE SEQUENCE [LARGE SCALE GENOMIC DNA]</scope>
    <source>
        <strain evidence="3 4">NIES-2519</strain>
    </source>
</reference>
<name>A0A5A5RH76_MICAE</name>
<dbReference type="SUPFAM" id="SSF52980">
    <property type="entry name" value="Restriction endonuclease-like"/>
    <property type="match status" value="1"/>
</dbReference>
<evidence type="ECO:0000259" key="2">
    <source>
        <dbReference type="Pfam" id="PF05685"/>
    </source>
</evidence>
<feature type="domain" description="Putative restriction endonuclease" evidence="2">
    <location>
        <begin position="40"/>
        <end position="162"/>
    </location>
</feature>
<dbReference type="PANTHER" id="PTHR33352:SF2">
    <property type="entry name" value="SLL0995 PROTEIN"/>
    <property type="match status" value="1"/>
</dbReference>
<dbReference type="InterPro" id="IPR011335">
    <property type="entry name" value="Restrct_endonuc-II-like"/>
</dbReference>
<dbReference type="InterPro" id="IPR008538">
    <property type="entry name" value="Uma2"/>
</dbReference>
<dbReference type="EMBL" id="BHVO01000106">
    <property type="protein sequence ID" value="GCA72492.1"/>
    <property type="molecule type" value="Genomic_DNA"/>
</dbReference>
<comment type="caution">
    <text evidence="3">The sequence shown here is derived from an EMBL/GenBank/DDBJ whole genome shotgun (WGS) entry which is preliminary data.</text>
</comment>
<feature type="compositionally biased region" description="Basic and acidic residues" evidence="1">
    <location>
        <begin position="189"/>
        <end position="234"/>
    </location>
</feature>
<feature type="region of interest" description="Disordered" evidence="1">
    <location>
        <begin position="179"/>
        <end position="234"/>
    </location>
</feature>
<dbReference type="PANTHER" id="PTHR33352">
    <property type="entry name" value="SLR1095 PROTEIN"/>
    <property type="match status" value="1"/>
</dbReference>
<protein>
    <recommendedName>
        <fullName evidence="2">Putative restriction endonuclease domain-containing protein</fullName>
    </recommendedName>
</protein>
<dbReference type="RefSeq" id="WP_149979665.1">
    <property type="nucleotide sequence ID" value="NZ_BHVO01000106.1"/>
</dbReference>
<feature type="region of interest" description="Disordered" evidence="1">
    <location>
        <begin position="1"/>
        <end position="20"/>
    </location>
</feature>
<dbReference type="InterPro" id="IPR012296">
    <property type="entry name" value="Nuclease_put_TT1808"/>
</dbReference>
<proteinExistence type="predicted"/>